<feature type="chain" id="PRO_5020731724" evidence="1">
    <location>
        <begin position="21"/>
        <end position="65"/>
    </location>
</feature>
<feature type="signal peptide" evidence="1">
    <location>
        <begin position="1"/>
        <end position="20"/>
    </location>
</feature>
<sequence>MQFPQLFIIMATVFAAAVQAKCTPPVNGACPLPPGTPILSCTVNGVVTLWRPSSVQTCCYQPVPL</sequence>
<dbReference type="EMBL" id="CP034207">
    <property type="protein sequence ID" value="QBZ60147.1"/>
    <property type="molecule type" value="Genomic_DNA"/>
</dbReference>
<accession>A0A4P7NE88</accession>
<dbReference type="Proteomes" id="UP000294847">
    <property type="component" value="Chromosome 4"/>
</dbReference>
<protein>
    <submittedName>
        <fullName evidence="2">Uncharacterized protein</fullName>
    </submittedName>
</protein>
<evidence type="ECO:0000256" key="1">
    <source>
        <dbReference type="SAM" id="SignalP"/>
    </source>
</evidence>
<proteinExistence type="predicted"/>
<gene>
    <name evidence="2" type="ORF">PoMZ_07085</name>
</gene>
<evidence type="ECO:0000313" key="3">
    <source>
        <dbReference type="Proteomes" id="UP000294847"/>
    </source>
</evidence>
<dbReference type="AlphaFoldDB" id="A0A4P7NE88"/>
<reference evidence="2 3" key="1">
    <citation type="journal article" date="2019" name="Mol. Biol. Evol.">
        <title>Blast fungal genomes show frequent chromosomal changes, gene gains and losses, and effector gene turnover.</title>
        <authorList>
            <person name="Gomez Luciano L.B."/>
            <person name="Jason Tsai I."/>
            <person name="Chuma I."/>
            <person name="Tosa Y."/>
            <person name="Chen Y.H."/>
            <person name="Li J.Y."/>
            <person name="Li M.Y."/>
            <person name="Jade Lu M.Y."/>
            <person name="Nakayashiki H."/>
            <person name="Li W.H."/>
        </authorList>
    </citation>
    <scope>NUCLEOTIDE SEQUENCE [LARGE SCALE GENOMIC DNA]</scope>
    <source>
        <strain evidence="2">MZ5-1-6</strain>
    </source>
</reference>
<name>A0A4P7NE88_PYROR</name>
<evidence type="ECO:0000313" key="2">
    <source>
        <dbReference type="EMBL" id="QBZ60147.1"/>
    </source>
</evidence>
<keyword evidence="1" id="KW-0732">Signal</keyword>
<organism evidence="2 3">
    <name type="scientific">Pyricularia oryzae</name>
    <name type="common">Rice blast fungus</name>
    <name type="synonym">Magnaporthe oryzae</name>
    <dbReference type="NCBI Taxonomy" id="318829"/>
    <lineage>
        <taxon>Eukaryota</taxon>
        <taxon>Fungi</taxon>
        <taxon>Dikarya</taxon>
        <taxon>Ascomycota</taxon>
        <taxon>Pezizomycotina</taxon>
        <taxon>Sordariomycetes</taxon>
        <taxon>Sordariomycetidae</taxon>
        <taxon>Magnaporthales</taxon>
        <taxon>Pyriculariaceae</taxon>
        <taxon>Pyricularia</taxon>
    </lineage>
</organism>